<feature type="domain" description="Protein kinase" evidence="13">
    <location>
        <begin position="37"/>
        <end position="303"/>
    </location>
</feature>
<proteinExistence type="predicted"/>
<dbReference type="SUPFAM" id="SSF50978">
    <property type="entry name" value="WD40 repeat-like"/>
    <property type="match status" value="1"/>
</dbReference>
<dbReference type="RefSeq" id="XP_044351610.1">
    <property type="nucleotide sequence ID" value="XM_044495675.1"/>
</dbReference>
<evidence type="ECO:0000256" key="4">
    <source>
        <dbReference type="ARBA" id="ARBA00022679"/>
    </source>
</evidence>
<evidence type="ECO:0000256" key="9">
    <source>
        <dbReference type="ARBA" id="ARBA00047899"/>
    </source>
</evidence>
<evidence type="ECO:0000256" key="3">
    <source>
        <dbReference type="ARBA" id="ARBA00022574"/>
    </source>
</evidence>
<dbReference type="Gene3D" id="3.30.200.20">
    <property type="entry name" value="Phosphorylase Kinase, domain 1"/>
    <property type="match status" value="1"/>
</dbReference>
<dbReference type="InterPro" id="IPR001680">
    <property type="entry name" value="WD40_rpt"/>
</dbReference>
<evidence type="ECO:0000313" key="14">
    <source>
        <dbReference type="EnsemblPlants" id="TraesCS3B02G478000.1"/>
    </source>
</evidence>
<dbReference type="Gramene" id="TraesLDM3B03G01742580.1">
    <property type="protein sequence ID" value="TraesLDM3B03G01742580.1"/>
    <property type="gene ID" value="TraesLDM3B03G01742580"/>
</dbReference>
<evidence type="ECO:0000256" key="1">
    <source>
        <dbReference type="ARBA" id="ARBA00012513"/>
    </source>
</evidence>
<dbReference type="Gramene" id="TraesMAC3B03G01743880.1">
    <property type="protein sequence ID" value="TraesMAC3B03G01743880.1"/>
    <property type="gene ID" value="TraesMAC3B03G01743880"/>
</dbReference>
<dbReference type="SMR" id="A0A3B6FVL4"/>
<dbReference type="Gramene" id="TraesCS3B02G478000.1">
    <property type="protein sequence ID" value="TraesCS3B02G478000.1"/>
    <property type="gene ID" value="TraesCS3B02G478000"/>
</dbReference>
<dbReference type="Gene3D" id="1.10.510.10">
    <property type="entry name" value="Transferase(Phosphotransferase) domain 1"/>
    <property type="match status" value="1"/>
</dbReference>
<dbReference type="InterPro" id="IPR019775">
    <property type="entry name" value="WD40_repeat_CS"/>
</dbReference>
<dbReference type="EC" id="2.7.11.1" evidence="1"/>
<dbReference type="CDD" id="cd00200">
    <property type="entry name" value="WD40"/>
    <property type="match status" value="1"/>
</dbReference>
<comment type="catalytic activity">
    <reaction evidence="10">
        <text>L-seryl-[protein] + ATP = O-phospho-L-seryl-[protein] + ADP + H(+)</text>
        <dbReference type="Rhea" id="RHEA:17989"/>
        <dbReference type="Rhea" id="RHEA-COMP:9863"/>
        <dbReference type="Rhea" id="RHEA-COMP:11604"/>
        <dbReference type="ChEBI" id="CHEBI:15378"/>
        <dbReference type="ChEBI" id="CHEBI:29999"/>
        <dbReference type="ChEBI" id="CHEBI:30616"/>
        <dbReference type="ChEBI" id="CHEBI:83421"/>
        <dbReference type="ChEBI" id="CHEBI:456216"/>
        <dbReference type="EC" id="2.7.11.1"/>
    </reaction>
</comment>
<dbReference type="GO" id="GO:0004674">
    <property type="term" value="F:protein serine/threonine kinase activity"/>
    <property type="evidence" value="ECO:0007669"/>
    <property type="project" value="UniProtKB-KW"/>
</dbReference>
<evidence type="ECO:0000256" key="12">
    <source>
        <dbReference type="PROSITE-ProRule" id="PRU10141"/>
    </source>
</evidence>
<dbReference type="AlphaFoldDB" id="A0A3B6FVL4"/>
<keyword evidence="15" id="KW-1185">Reference proteome</keyword>
<evidence type="ECO:0000256" key="2">
    <source>
        <dbReference type="ARBA" id="ARBA00022527"/>
    </source>
</evidence>
<dbReference type="Pfam" id="PF00069">
    <property type="entry name" value="Pkinase"/>
    <property type="match status" value="1"/>
</dbReference>
<dbReference type="Gramene" id="TraesCS3B03G1181800.1">
    <property type="protein sequence ID" value="TraesCS3B03G1181800.1.CDS"/>
    <property type="gene ID" value="TraesCS3B03G1181800"/>
</dbReference>
<evidence type="ECO:0000256" key="8">
    <source>
        <dbReference type="ARBA" id="ARBA00022840"/>
    </source>
</evidence>
<evidence type="ECO:0000256" key="10">
    <source>
        <dbReference type="ARBA" id="ARBA00048679"/>
    </source>
</evidence>
<dbReference type="InterPro" id="IPR008271">
    <property type="entry name" value="Ser/Thr_kinase_AS"/>
</dbReference>
<dbReference type="PROSITE" id="PS00107">
    <property type="entry name" value="PROTEIN_KINASE_ATP"/>
    <property type="match status" value="1"/>
</dbReference>
<dbReference type="GeneID" id="123072118"/>
<dbReference type="Gramene" id="TraesJAG3B03G01750980.2">
    <property type="protein sequence ID" value="TraesJAG3B03G01750980.2"/>
    <property type="gene ID" value="TraesJAG3B03G01750980"/>
</dbReference>
<evidence type="ECO:0000259" key="13">
    <source>
        <dbReference type="PROSITE" id="PS50011"/>
    </source>
</evidence>
<dbReference type="Gramene" id="TraesSTA3B03G01732370.2">
    <property type="protein sequence ID" value="TraesSTA3B03G01732370.2"/>
    <property type="gene ID" value="TraesSTA3B03G01732370"/>
</dbReference>
<dbReference type="Gramene" id="TraesLAC3B03G01684630.1">
    <property type="protein sequence ID" value="TraesLAC3B03G01684630.1"/>
    <property type="gene ID" value="TraesLAC3B03G01684630"/>
</dbReference>
<feature type="binding site" evidence="12">
    <location>
        <position position="66"/>
    </location>
    <ligand>
        <name>ATP</name>
        <dbReference type="ChEBI" id="CHEBI:30616"/>
    </ligand>
</feature>
<evidence type="ECO:0000256" key="7">
    <source>
        <dbReference type="ARBA" id="ARBA00022777"/>
    </source>
</evidence>
<dbReference type="GO" id="GO:0030126">
    <property type="term" value="C:COPI vesicle coat"/>
    <property type="evidence" value="ECO:0000318"/>
    <property type="project" value="GO_Central"/>
</dbReference>
<keyword evidence="3 11" id="KW-0853">WD repeat</keyword>
<evidence type="ECO:0000256" key="11">
    <source>
        <dbReference type="PROSITE-ProRule" id="PRU00221"/>
    </source>
</evidence>
<dbReference type="InterPro" id="IPR011009">
    <property type="entry name" value="Kinase-like_dom_sf"/>
</dbReference>
<dbReference type="InterPro" id="IPR036322">
    <property type="entry name" value="WD40_repeat_dom_sf"/>
</dbReference>
<dbReference type="GO" id="GO:0006890">
    <property type="term" value="P:retrograde vesicle-mediated transport, Golgi to endoplasmic reticulum"/>
    <property type="evidence" value="ECO:0000318"/>
    <property type="project" value="GO_Central"/>
</dbReference>
<dbReference type="PROSITE" id="PS50082">
    <property type="entry name" value="WD_REPEATS_2"/>
    <property type="match status" value="2"/>
</dbReference>
<dbReference type="GO" id="GO:0005524">
    <property type="term" value="F:ATP binding"/>
    <property type="evidence" value="ECO:0007669"/>
    <property type="project" value="UniProtKB-UniRule"/>
</dbReference>
<name>A0A3B6FVL4_WHEAT</name>
<dbReference type="InterPro" id="IPR017441">
    <property type="entry name" value="Protein_kinase_ATP_BS"/>
</dbReference>
<dbReference type="PROSITE" id="PS50294">
    <property type="entry name" value="WD_REPEATS_REGION"/>
    <property type="match status" value="2"/>
</dbReference>
<organism evidence="14">
    <name type="scientific">Triticum aestivum</name>
    <name type="common">Wheat</name>
    <dbReference type="NCBI Taxonomy" id="4565"/>
    <lineage>
        <taxon>Eukaryota</taxon>
        <taxon>Viridiplantae</taxon>
        <taxon>Streptophyta</taxon>
        <taxon>Embryophyta</taxon>
        <taxon>Tracheophyta</taxon>
        <taxon>Spermatophyta</taxon>
        <taxon>Magnoliopsida</taxon>
        <taxon>Liliopsida</taxon>
        <taxon>Poales</taxon>
        <taxon>Poaceae</taxon>
        <taxon>BOP clade</taxon>
        <taxon>Pooideae</taxon>
        <taxon>Triticodae</taxon>
        <taxon>Triticeae</taxon>
        <taxon>Triticinae</taxon>
        <taxon>Triticum</taxon>
    </lineage>
</organism>
<evidence type="ECO:0000313" key="15">
    <source>
        <dbReference type="Proteomes" id="UP000019116"/>
    </source>
</evidence>
<dbReference type="PROSITE" id="PS00108">
    <property type="entry name" value="PROTEIN_KINASE_ST"/>
    <property type="match status" value="1"/>
</dbReference>
<reference evidence="14" key="1">
    <citation type="submission" date="2018-08" db="EMBL/GenBank/DDBJ databases">
        <authorList>
            <person name="Rossello M."/>
        </authorList>
    </citation>
    <scope>NUCLEOTIDE SEQUENCE [LARGE SCALE GENOMIC DNA]</scope>
    <source>
        <strain evidence="14">cv. Chinese Spring</strain>
    </source>
</reference>
<dbReference type="GO" id="GO:0006891">
    <property type="term" value="P:intra-Golgi vesicle-mediated transport"/>
    <property type="evidence" value="ECO:0000318"/>
    <property type="project" value="GO_Central"/>
</dbReference>
<dbReference type="SMART" id="SM00320">
    <property type="entry name" value="WD40"/>
    <property type="match status" value="6"/>
</dbReference>
<keyword evidence="6 12" id="KW-0547">Nucleotide-binding</keyword>
<dbReference type="Pfam" id="PF00400">
    <property type="entry name" value="WD40"/>
    <property type="match status" value="4"/>
</dbReference>
<dbReference type="InterPro" id="IPR015943">
    <property type="entry name" value="WD40/YVTN_repeat-like_dom_sf"/>
</dbReference>
<evidence type="ECO:0000256" key="5">
    <source>
        <dbReference type="ARBA" id="ARBA00022737"/>
    </source>
</evidence>
<dbReference type="PANTHER" id="PTHR45707:SF69">
    <property type="entry name" value="CALCIUM-DEPENDENT LIPID-BINDING (CALB DOMAIN) PLANT PHOSPHORIBOSYLTRANSFERASE FAMILY PROTEIN"/>
    <property type="match status" value="1"/>
</dbReference>
<dbReference type="PROSITE" id="PS00678">
    <property type="entry name" value="WD_REPEATS_1"/>
    <property type="match status" value="1"/>
</dbReference>
<dbReference type="GO" id="GO:0006886">
    <property type="term" value="P:intracellular protein transport"/>
    <property type="evidence" value="ECO:0000318"/>
    <property type="project" value="GO_Central"/>
</dbReference>
<dbReference type="OrthoDB" id="693409at2759"/>
<dbReference type="SMART" id="SM00220">
    <property type="entry name" value="S_TKc"/>
    <property type="match status" value="1"/>
</dbReference>
<dbReference type="Gramene" id="TraesWEE_scaffold_002532_01G000200.1">
    <property type="protein sequence ID" value="TraesWEE_scaffold_002532_01G000200.1"/>
    <property type="gene ID" value="TraesWEE_scaffold_002532_01G000200"/>
</dbReference>
<keyword evidence="8 12" id="KW-0067">ATP-binding</keyword>
<dbReference type="STRING" id="4565.A0A3B6FVL4"/>
<dbReference type="InterPro" id="IPR020472">
    <property type="entry name" value="WD40_PAC1"/>
</dbReference>
<dbReference type="Gene3D" id="2.130.10.10">
    <property type="entry name" value="YVTN repeat-like/Quinoprotein amine dehydrogenase"/>
    <property type="match status" value="1"/>
</dbReference>
<dbReference type="PRINTS" id="PR00320">
    <property type="entry name" value="GPROTEINBRPT"/>
</dbReference>
<dbReference type="PANTHER" id="PTHR45707">
    <property type="entry name" value="C2 CALCIUM/LIPID-BINDING PLANT PHOSPHORIBOSYLTRANSFERASE FAMILY PROTEIN"/>
    <property type="match status" value="1"/>
</dbReference>
<evidence type="ECO:0000256" key="6">
    <source>
        <dbReference type="ARBA" id="ARBA00022741"/>
    </source>
</evidence>
<dbReference type="PROSITE" id="PS50011">
    <property type="entry name" value="PROTEIN_KINASE_DOM"/>
    <property type="match status" value="1"/>
</dbReference>
<dbReference type="FunFam" id="1.10.510.10:FF:001023">
    <property type="entry name" value="Os07g0541700 protein"/>
    <property type="match status" value="1"/>
</dbReference>
<dbReference type="OMA" id="FCPEVER"/>
<dbReference type="SUPFAM" id="SSF56112">
    <property type="entry name" value="Protein kinase-like (PK-like)"/>
    <property type="match status" value="1"/>
</dbReference>
<feature type="repeat" description="WD" evidence="11">
    <location>
        <begin position="623"/>
        <end position="668"/>
    </location>
</feature>
<accession>A0A3B6FVL4</accession>
<protein>
    <recommendedName>
        <fullName evidence="1">non-specific serine/threonine protein kinase</fullName>
        <ecNumber evidence="1">2.7.11.1</ecNumber>
    </recommendedName>
</protein>
<feature type="repeat" description="WD" evidence="11">
    <location>
        <begin position="580"/>
        <end position="622"/>
    </location>
</feature>
<dbReference type="InterPro" id="IPR000719">
    <property type="entry name" value="Prot_kinase_dom"/>
</dbReference>
<keyword evidence="5" id="KW-0677">Repeat</keyword>
<keyword evidence="2" id="KW-0723">Serine/threonine-protein kinase</keyword>
<comment type="catalytic activity">
    <reaction evidence="9">
        <text>L-threonyl-[protein] + ATP = O-phospho-L-threonyl-[protein] + ADP + H(+)</text>
        <dbReference type="Rhea" id="RHEA:46608"/>
        <dbReference type="Rhea" id="RHEA-COMP:11060"/>
        <dbReference type="Rhea" id="RHEA-COMP:11605"/>
        <dbReference type="ChEBI" id="CHEBI:15378"/>
        <dbReference type="ChEBI" id="CHEBI:30013"/>
        <dbReference type="ChEBI" id="CHEBI:30616"/>
        <dbReference type="ChEBI" id="CHEBI:61977"/>
        <dbReference type="ChEBI" id="CHEBI:456216"/>
        <dbReference type="EC" id="2.7.11.1"/>
    </reaction>
</comment>
<keyword evidence="4" id="KW-0808">Transferase</keyword>
<gene>
    <name evidence="14" type="primary">LOC123072118</name>
</gene>
<dbReference type="GO" id="GO:0006888">
    <property type="term" value="P:endoplasmic reticulum to Golgi vesicle-mediated transport"/>
    <property type="evidence" value="ECO:0000318"/>
    <property type="project" value="GO_Central"/>
</dbReference>
<reference evidence="14" key="2">
    <citation type="submission" date="2018-10" db="UniProtKB">
        <authorList>
            <consortium name="EnsemblPlants"/>
        </authorList>
    </citation>
    <scope>IDENTIFICATION</scope>
</reference>
<dbReference type="Proteomes" id="UP000019116">
    <property type="component" value="Chromosome 3B"/>
</dbReference>
<dbReference type="Gramene" id="TraesNOR3B03G01766670.1">
    <property type="protein sequence ID" value="TraesNOR3B03G01766670.1"/>
    <property type="gene ID" value="TraesNOR3B03G01766670"/>
</dbReference>
<keyword evidence="7" id="KW-0418">Kinase</keyword>
<sequence>MGCQTISPNDLELMMSDKHEAKKPGAIEFKLLHEITNNFSDEIGRGGYAKVYKGLLGNGMAVAVKKLSNPHFRDDKFFLREIECLMKGKKHRNIVRYLGYCCDTVGEIETYEEKNVIGERLKRLICFEYVPEGNLRSHINDASCGLEWRERYKIIKGICEGLNYLHTKGITHRDLKPENILMDNMMVPKIADFGLSRYSKDEQTHASTTNHVVTFGYAPPEFDGRKVTRNFDIYSLGVIIMEIVTGERGHHKPEAVLESWSNRLETSMEEDQVRVCIEIAVESTQFEPEKRPVKAQDIIDRLVATELLNVYLFKLGLPTEPNTDKQLVFRLTNKSRESWQYFASIPLYVIVPSRSTYTLVVTEKQQDMLPEEIDYDLIQQSSISEDKNIHAFRDQLYLKKYDQFYEDTGNDVHEVKLKTTFATSEHANPAKNGQIISMKNTHGVLCCLDAQATEPWIVTGHQHGDVCIWNYYPQRGMDSFNIWKESVMHSYSSSNKVHSVKVILRKEKTWFVAATSDGVIHVYDYNNKMEEVSSFRAASDSFITSMAVHPTSSYLLSSAHRAVKLWDWDNGWKECEPSFNQEHSASIRQVAFNPKNTNIFATASDDHTIKVWSIGSPESKYTLSGHLGKVNCLDFFRCDGSGTQYLITGSDDRTAKIWNMEKAACVDTIMEACVHTMEAFMSPVNSVLALRDPLYLIAGSKDGSVHIFSVEKEVSVHILSSTNFRLERIVNFGSSGAIWGLGNLMGPSKRIVIGQEYAISIMDMEMCKH</sequence>
<dbReference type="EnsemblPlants" id="TraesCS3B02G478000.1">
    <property type="protein sequence ID" value="TraesCS3B02G478000.1"/>
    <property type="gene ID" value="TraesCS3B02G478000"/>
</dbReference>